<dbReference type="OrthoDB" id="3525895at2"/>
<proteinExistence type="predicted"/>
<dbReference type="InterPro" id="IPR014710">
    <property type="entry name" value="RmlC-like_jellyroll"/>
</dbReference>
<keyword evidence="5" id="KW-1185">Reference proteome</keyword>
<dbReference type="SUPFAM" id="SSF46785">
    <property type="entry name" value="Winged helix' DNA-binding domain"/>
    <property type="match status" value="1"/>
</dbReference>
<evidence type="ECO:0000256" key="1">
    <source>
        <dbReference type="ARBA" id="ARBA00023015"/>
    </source>
</evidence>
<protein>
    <submittedName>
        <fullName evidence="4">Crp/Fnr family transcriptional regulator</fullName>
    </submittedName>
</protein>
<keyword evidence="2" id="KW-0238">DNA-binding</keyword>
<dbReference type="AlphaFoldDB" id="A0A5B9DMF5"/>
<dbReference type="InterPro" id="IPR018488">
    <property type="entry name" value="cNMP-bd_CS"/>
</dbReference>
<dbReference type="Gene3D" id="1.10.10.10">
    <property type="entry name" value="Winged helix-like DNA-binding domain superfamily/Winged helix DNA-binding domain"/>
    <property type="match status" value="1"/>
</dbReference>
<dbReference type="InterPro" id="IPR050397">
    <property type="entry name" value="Env_Response_Regulators"/>
</dbReference>
<dbReference type="CDD" id="cd00038">
    <property type="entry name" value="CAP_ED"/>
    <property type="match status" value="1"/>
</dbReference>
<dbReference type="KEGG" id="yti:FNA67_08280"/>
<keyword evidence="3" id="KW-0804">Transcription</keyword>
<dbReference type="RefSeq" id="WP_147655711.1">
    <property type="nucleotide sequence ID" value="NZ_BMFM01000001.1"/>
</dbReference>
<reference evidence="4 5" key="1">
    <citation type="journal article" date="2015" name="Int. J. Syst. Evol. Microbiol.">
        <title>Youhaiella tibetensis gen. nov., sp. nov., isolated from subsurface sediment.</title>
        <authorList>
            <person name="Wang Y.X."/>
            <person name="Huang F.Q."/>
            <person name="Nogi Y."/>
            <person name="Pang S.J."/>
            <person name="Wang P.K."/>
            <person name="Lv J."/>
        </authorList>
    </citation>
    <scope>NUCLEOTIDE SEQUENCE [LARGE SCALE GENOMIC DNA]</scope>
    <source>
        <strain evidence="5">fig4</strain>
    </source>
</reference>
<evidence type="ECO:0000256" key="2">
    <source>
        <dbReference type="ARBA" id="ARBA00023125"/>
    </source>
</evidence>
<dbReference type="InterPro" id="IPR036390">
    <property type="entry name" value="WH_DNA-bd_sf"/>
</dbReference>
<sequence>MEQPTESALQTSLLFPVLNDTERQRFVQSARRQHFKAQQPIFRMGDPGVSMMLIEAGLVRISYPSAEGRVIQLAELGPGTVFGEIALLDGGDRSADASAATDCALLVFPRQEVMTMLAQNWQLTSTVLRLLCERLRRSDERMADLAFFDLPGRLAKTLLERAARGPNGRYRVSDTQGVLAEMVGGSRETVNRCLHKWEREGLVELVEGRIYLLDRQALGNLAR</sequence>
<name>A0A5B9DMF5_9HYPH</name>
<dbReference type="PROSITE" id="PS51063">
    <property type="entry name" value="HTH_CRP_2"/>
    <property type="match status" value="1"/>
</dbReference>
<dbReference type="PANTHER" id="PTHR24567">
    <property type="entry name" value="CRP FAMILY TRANSCRIPTIONAL REGULATORY PROTEIN"/>
    <property type="match status" value="1"/>
</dbReference>
<evidence type="ECO:0000313" key="4">
    <source>
        <dbReference type="EMBL" id="QEE20172.1"/>
    </source>
</evidence>
<dbReference type="Pfam" id="PF00027">
    <property type="entry name" value="cNMP_binding"/>
    <property type="match status" value="1"/>
</dbReference>
<organism evidence="4 5">
    <name type="scientific">Paradevosia tibetensis</name>
    <dbReference type="NCBI Taxonomy" id="1447062"/>
    <lineage>
        <taxon>Bacteria</taxon>
        <taxon>Pseudomonadati</taxon>
        <taxon>Pseudomonadota</taxon>
        <taxon>Alphaproteobacteria</taxon>
        <taxon>Hyphomicrobiales</taxon>
        <taxon>Devosiaceae</taxon>
        <taxon>Paradevosia</taxon>
    </lineage>
</organism>
<dbReference type="InterPro" id="IPR036388">
    <property type="entry name" value="WH-like_DNA-bd_sf"/>
</dbReference>
<dbReference type="PANTHER" id="PTHR24567:SF68">
    <property type="entry name" value="DNA-BINDING TRANSCRIPTIONAL DUAL REGULATOR CRP"/>
    <property type="match status" value="1"/>
</dbReference>
<dbReference type="GO" id="GO:0003700">
    <property type="term" value="F:DNA-binding transcription factor activity"/>
    <property type="evidence" value="ECO:0007669"/>
    <property type="project" value="TreeGrafter"/>
</dbReference>
<dbReference type="Gene3D" id="2.60.120.10">
    <property type="entry name" value="Jelly Rolls"/>
    <property type="match status" value="1"/>
</dbReference>
<dbReference type="SMART" id="SM00419">
    <property type="entry name" value="HTH_CRP"/>
    <property type="match status" value="1"/>
</dbReference>
<dbReference type="SUPFAM" id="SSF51206">
    <property type="entry name" value="cAMP-binding domain-like"/>
    <property type="match status" value="1"/>
</dbReference>
<keyword evidence="1" id="KW-0805">Transcription regulation</keyword>
<dbReference type="InterPro" id="IPR000595">
    <property type="entry name" value="cNMP-bd_dom"/>
</dbReference>
<dbReference type="PROSITE" id="PS50042">
    <property type="entry name" value="CNMP_BINDING_3"/>
    <property type="match status" value="1"/>
</dbReference>
<evidence type="ECO:0000256" key="3">
    <source>
        <dbReference type="ARBA" id="ARBA00023163"/>
    </source>
</evidence>
<dbReference type="InterPro" id="IPR018490">
    <property type="entry name" value="cNMP-bd_dom_sf"/>
</dbReference>
<accession>A0A5B9DMF5</accession>
<dbReference type="Proteomes" id="UP000321062">
    <property type="component" value="Chromosome"/>
</dbReference>
<evidence type="ECO:0000313" key="5">
    <source>
        <dbReference type="Proteomes" id="UP000321062"/>
    </source>
</evidence>
<dbReference type="GO" id="GO:0005829">
    <property type="term" value="C:cytosol"/>
    <property type="evidence" value="ECO:0007669"/>
    <property type="project" value="TreeGrafter"/>
</dbReference>
<dbReference type="SMART" id="SM00100">
    <property type="entry name" value="cNMP"/>
    <property type="match status" value="1"/>
</dbReference>
<gene>
    <name evidence="4" type="ORF">FNA67_08280</name>
</gene>
<dbReference type="PROSITE" id="PS00889">
    <property type="entry name" value="CNMP_BINDING_2"/>
    <property type="match status" value="1"/>
</dbReference>
<dbReference type="Pfam" id="PF13545">
    <property type="entry name" value="HTH_Crp_2"/>
    <property type="match status" value="1"/>
</dbReference>
<dbReference type="EMBL" id="CP041690">
    <property type="protein sequence ID" value="QEE20172.1"/>
    <property type="molecule type" value="Genomic_DNA"/>
</dbReference>
<dbReference type="InterPro" id="IPR012318">
    <property type="entry name" value="HTH_CRP"/>
</dbReference>
<dbReference type="GO" id="GO:0003677">
    <property type="term" value="F:DNA binding"/>
    <property type="evidence" value="ECO:0007669"/>
    <property type="project" value="UniProtKB-KW"/>
</dbReference>